<dbReference type="EMBL" id="JAVUPU010000007">
    <property type="protein sequence ID" value="MDT9600098.1"/>
    <property type="molecule type" value="Genomic_DNA"/>
</dbReference>
<evidence type="ECO:0000313" key="7">
    <source>
        <dbReference type="EMBL" id="MDT9600098.1"/>
    </source>
</evidence>
<dbReference type="Pfam" id="PF06629">
    <property type="entry name" value="MipA"/>
    <property type="match status" value="1"/>
</dbReference>
<keyword evidence="3 6" id="KW-0732">Signal</keyword>
<sequence length="271" mass="28988">MTNPSTHKKNRILAALSGSLLGLLALPAPASAQEAKGWIVTLGPGAALVPKYPGAKKDEIRFWPIVDVRRAGSEPRFETPDDSFGISLVRSRTFRFGPALNIQRGRDEEDAILGIGDVGTSIEGGAFVEAFLADHFRLRGEVRKGFGGHKGWVADVGGDLILGRPVDRFHLSVGPRLRLADGKYGRAFYGVDAEQALATGLGPHDVDSGLHSVGALSFANFQLSPRLGIQGYARYDRLVGDVADSPLVRSAFGSRSQYEVGLGLTYSFNIG</sequence>
<keyword evidence="5" id="KW-0998">Cell outer membrane</keyword>
<evidence type="ECO:0000256" key="6">
    <source>
        <dbReference type="SAM" id="SignalP"/>
    </source>
</evidence>
<feature type="signal peptide" evidence="6">
    <location>
        <begin position="1"/>
        <end position="32"/>
    </location>
</feature>
<dbReference type="RefSeq" id="WP_315727197.1">
    <property type="nucleotide sequence ID" value="NZ_JAVUPU010000007.1"/>
</dbReference>
<evidence type="ECO:0000313" key="8">
    <source>
        <dbReference type="Proteomes" id="UP001259572"/>
    </source>
</evidence>
<evidence type="ECO:0000256" key="5">
    <source>
        <dbReference type="ARBA" id="ARBA00023237"/>
    </source>
</evidence>
<accession>A0ABU3Q9M4</accession>
<evidence type="ECO:0000256" key="4">
    <source>
        <dbReference type="ARBA" id="ARBA00023136"/>
    </source>
</evidence>
<organism evidence="7 8">
    <name type="scientific">Sphingosinicella rhizophila</name>
    <dbReference type="NCBI Taxonomy" id="3050082"/>
    <lineage>
        <taxon>Bacteria</taxon>
        <taxon>Pseudomonadati</taxon>
        <taxon>Pseudomonadota</taxon>
        <taxon>Alphaproteobacteria</taxon>
        <taxon>Sphingomonadales</taxon>
        <taxon>Sphingosinicellaceae</taxon>
        <taxon>Sphingosinicella</taxon>
    </lineage>
</organism>
<dbReference type="PANTHER" id="PTHR38776">
    <property type="entry name" value="MLTA-INTERACTING PROTEIN-RELATED"/>
    <property type="match status" value="1"/>
</dbReference>
<keyword evidence="4" id="KW-0472">Membrane</keyword>
<proteinExistence type="inferred from homology"/>
<comment type="similarity">
    <text evidence="2">Belongs to the MipA/OmpV family.</text>
</comment>
<protein>
    <submittedName>
        <fullName evidence="7">MipA/OmpV family protein</fullName>
    </submittedName>
</protein>
<gene>
    <name evidence="7" type="ORF">RQX22_14150</name>
</gene>
<keyword evidence="8" id="KW-1185">Reference proteome</keyword>
<dbReference type="PANTHER" id="PTHR38776:SF1">
    <property type="entry name" value="MLTA-INTERACTING PROTEIN-RELATED"/>
    <property type="match status" value="1"/>
</dbReference>
<dbReference type="Proteomes" id="UP001259572">
    <property type="component" value="Unassembled WGS sequence"/>
</dbReference>
<reference evidence="7 8" key="1">
    <citation type="submission" date="2023-05" db="EMBL/GenBank/DDBJ databases">
        <authorList>
            <person name="Guo Y."/>
        </authorList>
    </citation>
    <scope>NUCLEOTIDE SEQUENCE [LARGE SCALE GENOMIC DNA]</scope>
    <source>
        <strain evidence="7 8">GR2756</strain>
    </source>
</reference>
<name>A0ABU3Q9M4_9SPHN</name>
<feature type="chain" id="PRO_5046749225" evidence="6">
    <location>
        <begin position="33"/>
        <end position="271"/>
    </location>
</feature>
<dbReference type="InterPro" id="IPR010583">
    <property type="entry name" value="MipA"/>
</dbReference>
<evidence type="ECO:0000256" key="1">
    <source>
        <dbReference type="ARBA" id="ARBA00004442"/>
    </source>
</evidence>
<comment type="subcellular location">
    <subcellularLocation>
        <location evidence="1">Cell outer membrane</location>
    </subcellularLocation>
</comment>
<evidence type="ECO:0000256" key="2">
    <source>
        <dbReference type="ARBA" id="ARBA00005722"/>
    </source>
</evidence>
<evidence type="ECO:0000256" key="3">
    <source>
        <dbReference type="ARBA" id="ARBA00022729"/>
    </source>
</evidence>
<comment type="caution">
    <text evidence="7">The sequence shown here is derived from an EMBL/GenBank/DDBJ whole genome shotgun (WGS) entry which is preliminary data.</text>
</comment>